<dbReference type="Pfam" id="PF12796">
    <property type="entry name" value="Ank_2"/>
    <property type="match status" value="1"/>
</dbReference>
<evidence type="ECO:0000256" key="3">
    <source>
        <dbReference type="PROSITE-ProRule" id="PRU00023"/>
    </source>
</evidence>
<keyword evidence="1" id="KW-0677">Repeat</keyword>
<evidence type="ECO:0000313" key="5">
    <source>
        <dbReference type="Proteomes" id="UP000011529"/>
    </source>
</evidence>
<evidence type="ECO:0000313" key="4">
    <source>
        <dbReference type="EMBL" id="EMB14860.1"/>
    </source>
</evidence>
<dbReference type="PANTHER" id="PTHR24201">
    <property type="entry name" value="ANK_REP_REGION DOMAIN-CONTAINING PROTEIN"/>
    <property type="match status" value="1"/>
</dbReference>
<proteinExistence type="predicted"/>
<feature type="repeat" description="ANK" evidence="3">
    <location>
        <begin position="37"/>
        <end position="69"/>
    </location>
</feature>
<feature type="repeat" description="ANK" evidence="3">
    <location>
        <begin position="4"/>
        <end position="36"/>
    </location>
</feature>
<dbReference type="SMART" id="SM00248">
    <property type="entry name" value="ANK"/>
    <property type="match status" value="3"/>
</dbReference>
<sequence>MNVAGKTPLHWAVTKGFQYLSIELIESGADINKATPQGDQPLHIAARRGDIPMINALLKAGASVTATNNTGYTSLHEAASAGHTQAAQLMIDSGRIGYHERSILLPRVRRAAELHGHAATAEAIRAAEGGRERAEPPRELA</sequence>
<name>M2ACY9_9BACT</name>
<accession>M2ACY9</accession>
<dbReference type="InterPro" id="IPR036770">
    <property type="entry name" value="Ankyrin_rpt-contain_sf"/>
</dbReference>
<reference evidence="4" key="2">
    <citation type="journal article" date="2013" name="Mar. Genomics">
        <title>Expression of sulfatases in Rhodopirellula baltica and the diversity of sulfatases in the genus Rhodopirellula.</title>
        <authorList>
            <person name="Wegner C.E."/>
            <person name="Richter-Heitmann T."/>
            <person name="Klindworth A."/>
            <person name="Klockow C."/>
            <person name="Richter M."/>
            <person name="Achstetter T."/>
            <person name="Glockner F.O."/>
            <person name="Harder J."/>
        </authorList>
    </citation>
    <scope>NUCLEOTIDE SEQUENCE [LARGE SCALE GENOMIC DNA]</scope>
    <source>
        <strain evidence="4">6C</strain>
    </source>
</reference>
<dbReference type="Proteomes" id="UP000011529">
    <property type="component" value="Unassembled WGS sequence"/>
</dbReference>
<dbReference type="SUPFAM" id="SSF48403">
    <property type="entry name" value="Ankyrin repeat"/>
    <property type="match status" value="1"/>
</dbReference>
<reference evidence="4" key="1">
    <citation type="submission" date="2012-11" db="EMBL/GenBank/DDBJ databases">
        <title>Permanent draft genomes of Rhodopirellula europaea strain SH398 and 6C.</title>
        <authorList>
            <person name="Richter M."/>
            <person name="Richter-Heitmann T."/>
            <person name="Frank C."/>
            <person name="Harder J."/>
            <person name="Glockner F.O."/>
        </authorList>
    </citation>
    <scope>NUCLEOTIDE SEQUENCE</scope>
    <source>
        <strain evidence="4">6C</strain>
    </source>
</reference>
<keyword evidence="5" id="KW-1185">Reference proteome</keyword>
<feature type="repeat" description="ANK" evidence="3">
    <location>
        <begin position="70"/>
        <end position="94"/>
    </location>
</feature>
<keyword evidence="2 3" id="KW-0040">ANK repeat</keyword>
<dbReference type="AlphaFoldDB" id="M2ACY9"/>
<comment type="caution">
    <text evidence="4">The sequence shown here is derived from an EMBL/GenBank/DDBJ whole genome shotgun (WGS) entry which is preliminary data.</text>
</comment>
<evidence type="ECO:0000256" key="1">
    <source>
        <dbReference type="ARBA" id="ARBA00022737"/>
    </source>
</evidence>
<dbReference type="PROSITE" id="PS50297">
    <property type="entry name" value="ANK_REP_REGION"/>
    <property type="match status" value="3"/>
</dbReference>
<dbReference type="InterPro" id="IPR002110">
    <property type="entry name" value="Ankyrin_rpt"/>
</dbReference>
<organism evidence="4 5">
    <name type="scientific">Rhodopirellula europaea 6C</name>
    <dbReference type="NCBI Taxonomy" id="1263867"/>
    <lineage>
        <taxon>Bacteria</taxon>
        <taxon>Pseudomonadati</taxon>
        <taxon>Planctomycetota</taxon>
        <taxon>Planctomycetia</taxon>
        <taxon>Pirellulales</taxon>
        <taxon>Pirellulaceae</taxon>
        <taxon>Rhodopirellula</taxon>
    </lineage>
</organism>
<gene>
    <name evidence="4" type="ORF">RE6C_04428</name>
</gene>
<dbReference type="EMBL" id="ANMO01000208">
    <property type="protein sequence ID" value="EMB14860.1"/>
    <property type="molecule type" value="Genomic_DNA"/>
</dbReference>
<dbReference type="PANTHER" id="PTHR24201:SF16">
    <property type="entry name" value="ANKYRIN-1-LIKE-RELATED"/>
    <property type="match status" value="1"/>
</dbReference>
<protein>
    <submittedName>
        <fullName evidence="4">Ankyrin domain protein</fullName>
    </submittedName>
</protein>
<dbReference type="PROSITE" id="PS50088">
    <property type="entry name" value="ANK_REPEAT"/>
    <property type="match status" value="3"/>
</dbReference>
<dbReference type="Gene3D" id="1.25.40.20">
    <property type="entry name" value="Ankyrin repeat-containing domain"/>
    <property type="match status" value="1"/>
</dbReference>
<evidence type="ECO:0000256" key="2">
    <source>
        <dbReference type="ARBA" id="ARBA00023043"/>
    </source>
</evidence>
<dbReference type="InterPro" id="IPR050776">
    <property type="entry name" value="Ank_Repeat/CDKN_Inhibitor"/>
</dbReference>